<organism evidence="1 2">
    <name type="scientific">Setaria italica</name>
    <name type="common">Foxtail millet</name>
    <name type="synonym">Panicum italicum</name>
    <dbReference type="NCBI Taxonomy" id="4555"/>
    <lineage>
        <taxon>Eukaryota</taxon>
        <taxon>Viridiplantae</taxon>
        <taxon>Streptophyta</taxon>
        <taxon>Embryophyta</taxon>
        <taxon>Tracheophyta</taxon>
        <taxon>Spermatophyta</taxon>
        <taxon>Magnoliopsida</taxon>
        <taxon>Liliopsida</taxon>
        <taxon>Poales</taxon>
        <taxon>Poaceae</taxon>
        <taxon>PACMAD clade</taxon>
        <taxon>Panicoideae</taxon>
        <taxon>Panicodae</taxon>
        <taxon>Paniceae</taxon>
        <taxon>Cenchrinae</taxon>
        <taxon>Setaria</taxon>
    </lineage>
</organism>
<evidence type="ECO:0000313" key="2">
    <source>
        <dbReference type="Proteomes" id="UP000004995"/>
    </source>
</evidence>
<proteinExistence type="predicted"/>
<accession>K3YNQ7</accession>
<dbReference type="HOGENOM" id="CLU_2982708_0_0_1"/>
<protein>
    <submittedName>
        <fullName evidence="1">Uncharacterized protein</fullName>
    </submittedName>
</protein>
<reference evidence="1" key="2">
    <citation type="submission" date="2018-08" db="UniProtKB">
        <authorList>
            <consortium name="EnsemblPlants"/>
        </authorList>
    </citation>
    <scope>IDENTIFICATION</scope>
    <source>
        <strain evidence="1">Yugu1</strain>
    </source>
</reference>
<evidence type="ECO:0000313" key="1">
    <source>
        <dbReference type="EnsemblPlants" id="KQL02868"/>
    </source>
</evidence>
<dbReference type="InParanoid" id="K3YNQ7"/>
<sequence>MLSSRHPQGLYLLPYSSVDHRVHEHSYGILCSFPAFVWLWLVNSDSLICRVVLLFCLM</sequence>
<reference evidence="2" key="1">
    <citation type="journal article" date="2012" name="Nat. Biotechnol.">
        <title>Reference genome sequence of the model plant Setaria.</title>
        <authorList>
            <person name="Bennetzen J.L."/>
            <person name="Schmutz J."/>
            <person name="Wang H."/>
            <person name="Percifield R."/>
            <person name="Hawkins J."/>
            <person name="Pontaroli A.C."/>
            <person name="Estep M."/>
            <person name="Feng L."/>
            <person name="Vaughn J.N."/>
            <person name="Grimwood J."/>
            <person name="Jenkins J."/>
            <person name="Barry K."/>
            <person name="Lindquist E."/>
            <person name="Hellsten U."/>
            <person name="Deshpande S."/>
            <person name="Wang X."/>
            <person name="Wu X."/>
            <person name="Mitros T."/>
            <person name="Triplett J."/>
            <person name="Yang X."/>
            <person name="Ye C.Y."/>
            <person name="Mauro-Herrera M."/>
            <person name="Wang L."/>
            <person name="Li P."/>
            <person name="Sharma M."/>
            <person name="Sharma R."/>
            <person name="Ronald P.C."/>
            <person name="Panaud O."/>
            <person name="Kellogg E.A."/>
            <person name="Brutnell T.P."/>
            <person name="Doust A.N."/>
            <person name="Tuskan G.A."/>
            <person name="Rokhsar D."/>
            <person name="Devos K.M."/>
        </authorList>
    </citation>
    <scope>NUCLEOTIDE SEQUENCE [LARGE SCALE GENOMIC DNA]</scope>
    <source>
        <strain evidence="2">cv. Yugu1</strain>
    </source>
</reference>
<dbReference type="EMBL" id="AGNK02004018">
    <property type="status" value="NOT_ANNOTATED_CDS"/>
    <property type="molecule type" value="Genomic_DNA"/>
</dbReference>
<name>K3YNQ7_SETIT</name>
<keyword evidence="2" id="KW-1185">Reference proteome</keyword>
<dbReference type="Proteomes" id="UP000004995">
    <property type="component" value="Unassembled WGS sequence"/>
</dbReference>
<dbReference type="EnsemblPlants" id="KQL02868">
    <property type="protein sequence ID" value="KQL02868"/>
    <property type="gene ID" value="SETIT_015899mg"/>
</dbReference>
<dbReference type="AlphaFoldDB" id="K3YNQ7"/>
<dbReference type="Gramene" id="KQL02868">
    <property type="protein sequence ID" value="KQL02868"/>
    <property type="gene ID" value="SETIT_015899mg"/>
</dbReference>